<dbReference type="Proteomes" id="UP000274429">
    <property type="component" value="Unassembled WGS sequence"/>
</dbReference>
<organism evidence="4">
    <name type="scientific">Hydatigena taeniaeformis</name>
    <name type="common">Feline tapeworm</name>
    <name type="synonym">Taenia taeniaeformis</name>
    <dbReference type="NCBI Taxonomy" id="6205"/>
    <lineage>
        <taxon>Eukaryota</taxon>
        <taxon>Metazoa</taxon>
        <taxon>Spiralia</taxon>
        <taxon>Lophotrochozoa</taxon>
        <taxon>Platyhelminthes</taxon>
        <taxon>Cestoda</taxon>
        <taxon>Eucestoda</taxon>
        <taxon>Cyclophyllidea</taxon>
        <taxon>Taeniidae</taxon>
        <taxon>Hydatigera</taxon>
    </lineage>
</organism>
<sequence length="1088" mass="118960">MNSQNHGEENADSRGEDLNEDAVKAASIDNNANTCTPSSGQVCGNIDAESVKRTVAQLKTSVSEISRVICNQASTGEGRILKEIKDIKMQLCEIRRQLKRQNNEDEETEGEGANETSAETTDTNLVGNPTLRNIQETLKTLQCKLDAISLNEINETLTAVLADVDKLLSSQDDGECKVSEGCTEEDRLKSTTQLNKAVACLQKQIKCIKCDAVIEGCDLESNLRSMLTILNEVITTNRPDSNKLGKLNKTLKLLTCELSRQGGKGAQLANEIVELQNSMQNNEATNGNSNNSDHCCADLSETAQMAHVLEQLQSIIQCSQPDIEFPDCGLEANISFLMDKLVEILQSDECESKPSERVTQLVACLESEVCKQCPCECEILEKIHAVQRMLTPLDQCCSNKFDIYQTNVNQCGASLQPTPELCNIAKQLQNIIKCLKPDAQFPSGDLHSTIMSLLEMLKSIIQCGESSASERIITILKCLERELYKQCEAAAALLAKVREIQQLLNRGNGCGGSNQQRNIFQCGSDQCGNDQCGNDQGGNDPCGASLKPTRLLTSKVREIRQLLNGGMSSGASNRQAEANQCGASLQPTPELCNILKQLQNLIKCLKPDAQFSGRDLQSAIICMLQVLKTIIQSGCVDPSALERIGSLLKCLESELLKQCEAASAILPKVREIQQLLNRGNGCEGSSQQRNAFQYGNDQCGTSIKPSRLLTCLIKHIQNVIHCVKPDLQVPSSDLESTLLFLLNQLKEIIQSGCVNPKALEKVPKMMQCLETELLNQGQSNSPIMAKTREIRQLLSGGLSGGSSNRQADFNQCSASLKTTPELCKIINHLQNIIKCLKPDVQCSGCDLQSTIMCLLDNLKMIIQSGCVDPSALEKVGSVLRCLEGELCKQYEAASSLLVKVREIQQMLNRGNGCGGSSQQRCGGGGGFYDTSALKETPTLRCLVVELQKIIQCLKPDIHFKSCDLESTFLCCLKILQDIVPYQSLQSSVMGKVKKILDSLECEMCDQGLFQSNLLTAIMDVKQMISNQKSAFDPTCGGESLEDVVSRTVKTMDECIRELEYVLRDFVGNGGCEQNDRGPCFSGNNDCHA</sequence>
<evidence type="ECO:0000313" key="2">
    <source>
        <dbReference type="EMBL" id="VDM34996.1"/>
    </source>
</evidence>
<dbReference type="WBParaSite" id="TTAC_0001003101-mRNA-1">
    <property type="protein sequence ID" value="TTAC_0001003101-mRNA-1"/>
    <property type="gene ID" value="TTAC_0001003101"/>
</dbReference>
<evidence type="ECO:0000313" key="4">
    <source>
        <dbReference type="WBParaSite" id="TTAC_0001003101-mRNA-1"/>
    </source>
</evidence>
<dbReference type="AlphaFoldDB" id="A0A0R3X906"/>
<dbReference type="EMBL" id="UYWX01021241">
    <property type="protein sequence ID" value="VDM34996.1"/>
    <property type="molecule type" value="Genomic_DNA"/>
</dbReference>
<dbReference type="OrthoDB" id="6252495at2759"/>
<evidence type="ECO:0000313" key="3">
    <source>
        <dbReference type="Proteomes" id="UP000274429"/>
    </source>
</evidence>
<gene>
    <name evidence="2" type="ORF">TTAC_LOCUS10016</name>
</gene>
<name>A0A0R3X906_HYDTA</name>
<accession>A0A0R3X906</accession>
<protein>
    <submittedName>
        <fullName evidence="4">DCB domain-containing protein</fullName>
    </submittedName>
</protein>
<reference evidence="4" key="1">
    <citation type="submission" date="2017-02" db="UniProtKB">
        <authorList>
            <consortium name="WormBaseParasite"/>
        </authorList>
    </citation>
    <scope>IDENTIFICATION</scope>
</reference>
<evidence type="ECO:0000256" key="1">
    <source>
        <dbReference type="SAM" id="MobiDB-lite"/>
    </source>
</evidence>
<proteinExistence type="predicted"/>
<feature type="region of interest" description="Disordered" evidence="1">
    <location>
        <begin position="100"/>
        <end position="127"/>
    </location>
</feature>
<keyword evidence="3" id="KW-1185">Reference proteome</keyword>
<reference evidence="2 3" key="2">
    <citation type="submission" date="2018-11" db="EMBL/GenBank/DDBJ databases">
        <authorList>
            <consortium name="Pathogen Informatics"/>
        </authorList>
    </citation>
    <scope>NUCLEOTIDE SEQUENCE [LARGE SCALE GENOMIC DNA]</scope>
</reference>